<organism evidence="1">
    <name type="scientific">bioreactor metagenome</name>
    <dbReference type="NCBI Taxonomy" id="1076179"/>
    <lineage>
        <taxon>unclassified sequences</taxon>
        <taxon>metagenomes</taxon>
        <taxon>ecological metagenomes</taxon>
    </lineage>
</organism>
<dbReference type="EMBL" id="VSSQ01054478">
    <property type="protein sequence ID" value="MPN08432.1"/>
    <property type="molecule type" value="Genomic_DNA"/>
</dbReference>
<name>A0A645F4I7_9ZZZZ</name>
<dbReference type="AlphaFoldDB" id="A0A645F4I7"/>
<reference evidence="1" key="1">
    <citation type="submission" date="2019-08" db="EMBL/GenBank/DDBJ databases">
        <authorList>
            <person name="Kucharzyk K."/>
            <person name="Murdoch R.W."/>
            <person name="Higgins S."/>
            <person name="Loffler F."/>
        </authorList>
    </citation>
    <scope>NUCLEOTIDE SEQUENCE</scope>
</reference>
<protein>
    <recommendedName>
        <fullName evidence="2">IrrE N-terminal-like domain-containing protein</fullName>
    </recommendedName>
</protein>
<sequence>MKLYHVLHGILIKITVWKNVRINGDFLHVRNLKETPFIVATVYLLQTESPIKHLIYHKYGTYALASAILLPFEIIDRGMFLFGIDGKIKTLNKIYFPKVYEQFSNLAAFLGVSKTALAIRMKQLGLLENNHLDNPYCLIDVDYNGSK</sequence>
<gene>
    <name evidence="1" type="ORF">SDC9_155714</name>
</gene>
<evidence type="ECO:0008006" key="2">
    <source>
        <dbReference type="Google" id="ProtNLM"/>
    </source>
</evidence>
<comment type="caution">
    <text evidence="1">The sequence shown here is derived from an EMBL/GenBank/DDBJ whole genome shotgun (WGS) entry which is preliminary data.</text>
</comment>
<proteinExistence type="predicted"/>
<accession>A0A645F4I7</accession>
<evidence type="ECO:0000313" key="1">
    <source>
        <dbReference type="EMBL" id="MPN08432.1"/>
    </source>
</evidence>